<dbReference type="InterPro" id="IPR011990">
    <property type="entry name" value="TPR-like_helical_dom_sf"/>
</dbReference>
<proteinExistence type="inferred from homology"/>
<dbReference type="InterPro" id="IPR019734">
    <property type="entry name" value="TPR_rpt"/>
</dbReference>
<evidence type="ECO:0000313" key="6">
    <source>
        <dbReference type="Proteomes" id="UP001153620"/>
    </source>
</evidence>
<keyword evidence="6" id="KW-1185">Reference proteome</keyword>
<comment type="similarity">
    <text evidence="3">Belongs to the TTC27 family.</text>
</comment>
<organism evidence="5 6">
    <name type="scientific">Chironomus riparius</name>
    <dbReference type="NCBI Taxonomy" id="315576"/>
    <lineage>
        <taxon>Eukaryota</taxon>
        <taxon>Metazoa</taxon>
        <taxon>Ecdysozoa</taxon>
        <taxon>Arthropoda</taxon>
        <taxon>Hexapoda</taxon>
        <taxon>Insecta</taxon>
        <taxon>Pterygota</taxon>
        <taxon>Neoptera</taxon>
        <taxon>Endopterygota</taxon>
        <taxon>Diptera</taxon>
        <taxon>Nematocera</taxon>
        <taxon>Chironomoidea</taxon>
        <taxon>Chironomidae</taxon>
        <taxon>Chironominae</taxon>
        <taxon>Chironomus</taxon>
    </lineage>
</organism>
<feature type="repeat" description="TPR" evidence="4">
    <location>
        <begin position="540"/>
        <end position="573"/>
    </location>
</feature>
<evidence type="ECO:0000256" key="4">
    <source>
        <dbReference type="PROSITE-ProRule" id="PRU00339"/>
    </source>
</evidence>
<dbReference type="AlphaFoldDB" id="A0A9N9WW46"/>
<dbReference type="Gene3D" id="1.25.40.10">
    <property type="entry name" value="Tetratricopeptide repeat domain"/>
    <property type="match status" value="1"/>
</dbReference>
<feature type="repeat" description="TPR" evidence="4">
    <location>
        <begin position="472"/>
        <end position="505"/>
    </location>
</feature>
<dbReference type="SMART" id="SM00028">
    <property type="entry name" value="TPR"/>
    <property type="match status" value="3"/>
</dbReference>
<protein>
    <recommendedName>
        <fullName evidence="7">Tetratricopeptide repeat protein 27</fullName>
    </recommendedName>
</protein>
<reference evidence="5" key="1">
    <citation type="submission" date="2022-01" db="EMBL/GenBank/DDBJ databases">
        <authorList>
            <person name="King R."/>
        </authorList>
    </citation>
    <scope>NUCLEOTIDE SEQUENCE</scope>
</reference>
<name>A0A9N9WW46_9DIPT</name>
<evidence type="ECO:0000256" key="1">
    <source>
        <dbReference type="ARBA" id="ARBA00022737"/>
    </source>
</evidence>
<evidence type="ECO:0008006" key="7">
    <source>
        <dbReference type="Google" id="ProtNLM"/>
    </source>
</evidence>
<accession>A0A9N9WW46</accession>
<gene>
    <name evidence="5" type="ORF">CHIRRI_LOCUS10603</name>
</gene>
<dbReference type="PROSITE" id="PS50005">
    <property type="entry name" value="TPR"/>
    <property type="match status" value="3"/>
</dbReference>
<dbReference type="PANTHER" id="PTHR16193:SF0">
    <property type="entry name" value="TETRATRICOPEPTIDE REPEAT PROTEIN 27"/>
    <property type="match status" value="1"/>
</dbReference>
<dbReference type="SUPFAM" id="SSF48452">
    <property type="entry name" value="TPR-like"/>
    <property type="match status" value="1"/>
</dbReference>
<feature type="repeat" description="TPR" evidence="4">
    <location>
        <begin position="506"/>
        <end position="539"/>
    </location>
</feature>
<evidence type="ECO:0000256" key="2">
    <source>
        <dbReference type="ARBA" id="ARBA00022803"/>
    </source>
</evidence>
<reference evidence="5" key="2">
    <citation type="submission" date="2022-10" db="EMBL/GenBank/DDBJ databases">
        <authorList>
            <consortium name="ENA_rothamsted_submissions"/>
            <consortium name="culmorum"/>
            <person name="King R."/>
        </authorList>
    </citation>
    <scope>NUCLEOTIDE SEQUENCE</scope>
</reference>
<dbReference type="Proteomes" id="UP001153620">
    <property type="component" value="Chromosome 3"/>
</dbReference>
<keyword evidence="1" id="KW-0677">Repeat</keyword>
<dbReference type="EMBL" id="OU895879">
    <property type="protein sequence ID" value="CAG9807757.1"/>
    <property type="molecule type" value="Genomic_DNA"/>
</dbReference>
<evidence type="ECO:0000313" key="5">
    <source>
        <dbReference type="EMBL" id="CAG9807757.1"/>
    </source>
</evidence>
<dbReference type="Pfam" id="PF13181">
    <property type="entry name" value="TPR_8"/>
    <property type="match status" value="3"/>
</dbReference>
<dbReference type="OrthoDB" id="1936594at2759"/>
<evidence type="ECO:0000256" key="3">
    <source>
        <dbReference type="ARBA" id="ARBA00024020"/>
    </source>
</evidence>
<sequence length="772" mass="89582">MSGKLLFLFESCDSSDSADNQLFKNVVNGNWNENIDGENFVNYIKSGDENFTKDEKLAYSISCLLSFLEVNFVGSTNRVKLDIQMNCTDLQVDGIEINANIKKTEFLFVAKTFLDNLFKSYPNDILILIWYMRMIKVHQLSLDENSMSLYEAFKKIQDRLTCSKLEEIESIRHRFIIKLEIISIYLMYRRVYKVDELIKELKNDYHVEAVEEGILGKRTKWQQKALPQFHVSILGDNSELFISPQATHENVKLLKLLELDDDTRLESVKYMDDKHNELQILSSLLQNFVLLNIKYLQISQPKDKLSDEGIQSYLMLLLKQNHGTWSIRLESLLINIKLESNHRRTIDRCLRQCEDVVNSMKKNADEVKANDKLSYIFSSLMTPLYKIEGLLADLMVSLGLIKGALDVYLRIQQWEEVINCYTRLQLKHKAAEIIQQELEKKPTVKLYCLLGDALDDITYYEKAWEFSKNKSGLAQKHFGMFYFGKNDYEKAVPHLQKSLEINSLQENLWLRLGYAALSLEKYEIASSAYLRYTQLEPNGFESWNNLAKCFIKLGDKKRAHKVLQEALKCNFDNWKIWENFLFVSIDIGSFEDGLNAYNRLIELKEKYFDEEVLKILITAISNDLVDIEGNKSIRLRKKALEMLAHIGSIKMSEGIVWELSALLTDEQLKKAEKLQKAYKGYVSKSPDWSKDEQMCLKFLKLSYELCQSSLNAANDVQETEKMLVLSQLSSARLTSQGCIKVAVNNQYETCKDVIEKVNELLEKIVIKIKELK</sequence>
<dbReference type="InterPro" id="IPR044244">
    <property type="entry name" value="TTC27/Emw1"/>
</dbReference>
<keyword evidence="2 4" id="KW-0802">TPR repeat</keyword>
<dbReference type="PANTHER" id="PTHR16193">
    <property type="entry name" value="TETRATRICOPEPTIDE REPEAT PROTEIN 27"/>
    <property type="match status" value="1"/>
</dbReference>